<dbReference type="Proteomes" id="UP000827092">
    <property type="component" value="Unassembled WGS sequence"/>
</dbReference>
<organism evidence="2 3">
    <name type="scientific">Oedothorax gibbosus</name>
    <dbReference type="NCBI Taxonomy" id="931172"/>
    <lineage>
        <taxon>Eukaryota</taxon>
        <taxon>Metazoa</taxon>
        <taxon>Ecdysozoa</taxon>
        <taxon>Arthropoda</taxon>
        <taxon>Chelicerata</taxon>
        <taxon>Arachnida</taxon>
        <taxon>Araneae</taxon>
        <taxon>Araneomorphae</taxon>
        <taxon>Entelegynae</taxon>
        <taxon>Araneoidea</taxon>
        <taxon>Linyphiidae</taxon>
        <taxon>Erigoninae</taxon>
        <taxon>Oedothorax</taxon>
    </lineage>
</organism>
<feature type="domain" description="C2H2-type" evidence="1">
    <location>
        <begin position="16"/>
        <end position="36"/>
    </location>
</feature>
<proteinExistence type="predicted"/>
<dbReference type="EMBL" id="JAFNEN010000105">
    <property type="protein sequence ID" value="KAG8194320.1"/>
    <property type="molecule type" value="Genomic_DNA"/>
</dbReference>
<dbReference type="InterPro" id="IPR013087">
    <property type="entry name" value="Znf_C2H2_type"/>
</dbReference>
<sequence>MILSLTGCTLQGQQVCSKCPFSVRSDHFMKKHEQAHSWGQKYICETCHAICPTTQLNTHESILGNALKFRKDI</sequence>
<dbReference type="PROSITE" id="PS00028">
    <property type="entry name" value="ZINC_FINGER_C2H2_1"/>
    <property type="match status" value="1"/>
</dbReference>
<accession>A0AAV6VCD1</accession>
<evidence type="ECO:0000313" key="3">
    <source>
        <dbReference type="Proteomes" id="UP000827092"/>
    </source>
</evidence>
<evidence type="ECO:0000259" key="1">
    <source>
        <dbReference type="PROSITE" id="PS00028"/>
    </source>
</evidence>
<evidence type="ECO:0000313" key="2">
    <source>
        <dbReference type="EMBL" id="KAG8194320.1"/>
    </source>
</evidence>
<dbReference type="AlphaFoldDB" id="A0AAV6VCD1"/>
<keyword evidence="3" id="KW-1185">Reference proteome</keyword>
<reference evidence="2 3" key="1">
    <citation type="journal article" date="2022" name="Nat. Ecol. Evol.">
        <title>A masculinizing supergene underlies an exaggerated male reproductive morph in a spider.</title>
        <authorList>
            <person name="Hendrickx F."/>
            <person name="De Corte Z."/>
            <person name="Sonet G."/>
            <person name="Van Belleghem S.M."/>
            <person name="Kostlbacher S."/>
            <person name="Vangestel C."/>
        </authorList>
    </citation>
    <scope>NUCLEOTIDE SEQUENCE [LARGE SCALE GENOMIC DNA]</scope>
    <source>
        <strain evidence="2">W744_W776</strain>
    </source>
</reference>
<comment type="caution">
    <text evidence="2">The sequence shown here is derived from an EMBL/GenBank/DDBJ whole genome shotgun (WGS) entry which is preliminary data.</text>
</comment>
<protein>
    <recommendedName>
        <fullName evidence="1">C2H2-type domain-containing protein</fullName>
    </recommendedName>
</protein>
<name>A0AAV6VCD1_9ARAC</name>
<gene>
    <name evidence="2" type="ORF">JTE90_004548</name>
</gene>